<dbReference type="InterPro" id="IPR026371">
    <property type="entry name" value="PGF_CTERM"/>
</dbReference>
<keyword evidence="6" id="KW-1185">Reference proteome</keyword>
<feature type="non-terminal residue" evidence="5">
    <location>
        <position position="1"/>
    </location>
</feature>
<dbReference type="Pfam" id="PF18204">
    <property type="entry name" value="PGF-CTERM"/>
    <property type="match status" value="1"/>
</dbReference>
<dbReference type="GO" id="GO:0005886">
    <property type="term" value="C:plasma membrane"/>
    <property type="evidence" value="ECO:0007669"/>
    <property type="project" value="UniProtKB-SubCell"/>
</dbReference>
<dbReference type="Gene3D" id="2.60.98.40">
    <property type="match status" value="2"/>
</dbReference>
<reference evidence="5" key="1">
    <citation type="journal article" date="2021" name="mSystems">
        <title>Bacteria and Archaea Synergistically Convert Glycine Betaine to Biogenic Methane in the Formosa Cold Seep of the South China Sea.</title>
        <authorList>
            <person name="Li L."/>
            <person name="Zhang W."/>
            <person name="Zhang S."/>
            <person name="Song L."/>
            <person name="Sun Q."/>
            <person name="Zhang H."/>
            <person name="Xiang H."/>
            <person name="Dong X."/>
        </authorList>
    </citation>
    <scope>NUCLEOTIDE SEQUENCE</scope>
    <source>
        <strain evidence="5">LLY</strain>
    </source>
</reference>
<dbReference type="NCBIfam" id="TIGR01567">
    <property type="entry name" value="S_layer_rel_Mac"/>
    <property type="match status" value="2"/>
</dbReference>
<dbReference type="EMBL" id="JAGSOI010000095">
    <property type="protein sequence ID" value="MCM1987942.1"/>
    <property type="molecule type" value="Genomic_DNA"/>
</dbReference>
<comment type="caution">
    <text evidence="5">The sequence shown here is derived from an EMBL/GenBank/DDBJ whole genome shotgun (WGS) entry which is preliminary data.</text>
</comment>
<evidence type="ECO:0000259" key="3">
    <source>
        <dbReference type="Pfam" id="PF07752"/>
    </source>
</evidence>
<dbReference type="InterPro" id="IPR006457">
    <property type="entry name" value="S_layer-rel_Mac"/>
</dbReference>
<feature type="domain" description="S-layer family duplication" evidence="3">
    <location>
        <begin position="189"/>
        <end position="435"/>
    </location>
</feature>
<feature type="compositionally biased region" description="Acidic residues" evidence="2">
    <location>
        <begin position="503"/>
        <end position="513"/>
    </location>
</feature>
<dbReference type="Pfam" id="PF07752">
    <property type="entry name" value="S-layer"/>
    <property type="match status" value="2"/>
</dbReference>
<dbReference type="Proteomes" id="UP001056766">
    <property type="component" value="Unassembled WGS sequence"/>
</dbReference>
<reference evidence="5" key="2">
    <citation type="submission" date="2021-04" db="EMBL/GenBank/DDBJ databases">
        <authorList>
            <person name="Dong X."/>
        </authorList>
    </citation>
    <scope>NUCLEOTIDE SEQUENCE</scope>
    <source>
        <strain evidence="5">LLY</strain>
    </source>
</reference>
<evidence type="ECO:0000256" key="2">
    <source>
        <dbReference type="SAM" id="MobiDB-lite"/>
    </source>
</evidence>
<dbReference type="NCBIfam" id="TIGR04126">
    <property type="entry name" value="PGF_CTERM"/>
    <property type="match status" value="1"/>
</dbReference>
<keyword evidence="1" id="KW-0732">Signal</keyword>
<evidence type="ECO:0000259" key="4">
    <source>
        <dbReference type="Pfam" id="PF18204"/>
    </source>
</evidence>
<feature type="domain" description="S-layer family duplication" evidence="3">
    <location>
        <begin position="1"/>
        <end position="156"/>
    </location>
</feature>
<feature type="region of interest" description="Disordered" evidence="2">
    <location>
        <begin position="459"/>
        <end position="513"/>
    </location>
</feature>
<feature type="domain" description="PGF-CTERM archaeal protein-sorting signal" evidence="4">
    <location>
        <begin position="515"/>
        <end position="536"/>
    </location>
</feature>
<dbReference type="AlphaFoldDB" id="A0A9E5DCS8"/>
<proteinExistence type="predicted"/>
<dbReference type="Gene3D" id="2.60.40.4190">
    <property type="match status" value="2"/>
</dbReference>
<dbReference type="RefSeq" id="WP_250869337.1">
    <property type="nucleotide sequence ID" value="NZ_JAGSOI010000095.1"/>
</dbReference>
<evidence type="ECO:0000313" key="6">
    <source>
        <dbReference type="Proteomes" id="UP001056766"/>
    </source>
</evidence>
<accession>A0A9E5DCS8</accession>
<sequence length="537" mass="59711">DDEKYTMRVGETLDLGEGFALTPKQIDVEGDKVWLELTKDGKFLDDDVYDATPGEDTNPDNKSWDYEAEVAGEDDIVVLRVHVNEVFQGQVDSLAIIEGIWLMSDEAMEIEDDEEFGKMEVTSGDADLTLISTEDITLDVGDEIEVTDTISIMVADDDNDYLRFYFFEEVSEPGTYEVRGSVAEPNAAVEPFEWTPENFAGLVYDLDDNNQYETLTITVEADNTTIKEETGVLYETNISSVAYEYDGWAGETFDKIGFFANEYVPVDGDAQLLSTLILDDDEKYTMRVGETLDLGEGFALTPKQIDVEGDKVWLELTKDGKFLDDDVYDATPGEDTNPDNKSWDYEAEVAGEDDIVVLRVHVNEVFQGQVDSLAIIEGIWLMSDEAMEIEDDEEFGEMEVTTGAADLTLYNTDEISLDADDVIGLSNGMKIQTNDYSSVGGNDIDVRFYPFVEMTIEDEDGVTPEDVTPEDVTPEDVTPEDVTPEDVTPENVTPENVTPEDVTPVEEDGDEDEDVPGFEAVFAIAGLLAVAFFVRRN</sequence>
<name>A0A9E5DCS8_9EURY</name>
<evidence type="ECO:0000256" key="1">
    <source>
        <dbReference type="ARBA" id="ARBA00022729"/>
    </source>
</evidence>
<dbReference type="GO" id="GO:0030115">
    <property type="term" value="C:S-layer"/>
    <property type="evidence" value="ECO:0007669"/>
    <property type="project" value="UniProtKB-SubCell"/>
</dbReference>
<protein>
    <submittedName>
        <fullName evidence="5">PGF-CTERM sorting domain-containing protein</fullName>
    </submittedName>
</protein>
<gene>
    <name evidence="5" type="ORF">KDK67_13335</name>
</gene>
<evidence type="ECO:0000313" key="5">
    <source>
        <dbReference type="EMBL" id="MCM1987942.1"/>
    </source>
</evidence>
<organism evidence="5 6">
    <name type="scientific">Methanococcoides seepicolus</name>
    <dbReference type="NCBI Taxonomy" id="2828780"/>
    <lineage>
        <taxon>Archaea</taxon>
        <taxon>Methanobacteriati</taxon>
        <taxon>Methanobacteriota</taxon>
        <taxon>Stenosarchaea group</taxon>
        <taxon>Methanomicrobia</taxon>
        <taxon>Methanosarcinales</taxon>
        <taxon>Methanosarcinaceae</taxon>
        <taxon>Methanococcoides</taxon>
    </lineage>
</organism>
<feature type="compositionally biased region" description="Acidic residues" evidence="2">
    <location>
        <begin position="459"/>
        <end position="488"/>
    </location>
</feature>